<dbReference type="Gene3D" id="1.20.58.1460">
    <property type="match status" value="1"/>
</dbReference>
<dbReference type="InterPro" id="IPR011965">
    <property type="entry name" value="PaaX_trns_reg"/>
</dbReference>
<dbReference type="InterPro" id="IPR012906">
    <property type="entry name" value="PaaX-like_N"/>
</dbReference>
<name>A0A6L3V2N7_9BACI</name>
<keyword evidence="5" id="KW-1185">Reference proteome</keyword>
<evidence type="ECO:0000259" key="1">
    <source>
        <dbReference type="Pfam" id="PF07848"/>
    </source>
</evidence>
<comment type="caution">
    <text evidence="4">The sequence shown here is derived from an EMBL/GenBank/DDBJ whole genome shotgun (WGS) entry which is preliminary data.</text>
</comment>
<dbReference type="PANTHER" id="PTHR30319:SF1">
    <property type="entry name" value="TRANSCRIPTIONAL REPRESSOR PAAX"/>
    <property type="match status" value="1"/>
</dbReference>
<feature type="domain" description="Transcriptional repressor PaaX-like N-terminal" evidence="1">
    <location>
        <begin position="3"/>
        <end position="70"/>
    </location>
</feature>
<dbReference type="InterPro" id="IPR036388">
    <property type="entry name" value="WH-like_DNA-bd_sf"/>
</dbReference>
<dbReference type="Pfam" id="PF08223">
    <property type="entry name" value="PaaX_C"/>
    <property type="match status" value="1"/>
</dbReference>
<dbReference type="EMBL" id="WBOS01000014">
    <property type="protein sequence ID" value="KAB2330487.1"/>
    <property type="molecule type" value="Genomic_DNA"/>
</dbReference>
<reference evidence="4 5" key="1">
    <citation type="journal article" date="2016" name="Antonie Van Leeuwenhoek">
        <title>Bacillus depressus sp. nov., isolated from soil of a sunflower field.</title>
        <authorList>
            <person name="Wei X."/>
            <person name="Xin D."/>
            <person name="Xin Y."/>
            <person name="Zhang H."/>
            <person name="Wang T."/>
            <person name="Zhang J."/>
        </authorList>
    </citation>
    <scope>NUCLEOTIDE SEQUENCE [LARGE SCALE GENOMIC DNA]</scope>
    <source>
        <strain evidence="4 5">BZ1</strain>
    </source>
</reference>
<dbReference type="PIRSF" id="PIRSF020623">
    <property type="entry name" value="PaaX"/>
    <property type="match status" value="1"/>
</dbReference>
<feature type="domain" description="Transcriptional repressor PaaX-like central Cas2-like" evidence="3">
    <location>
        <begin position="88"/>
        <end position="168"/>
    </location>
</feature>
<dbReference type="AlphaFoldDB" id="A0A6L3V2N7"/>
<dbReference type="Gene3D" id="1.10.10.10">
    <property type="entry name" value="Winged helix-like DNA-binding domain superfamily/Winged helix DNA-binding domain"/>
    <property type="match status" value="1"/>
</dbReference>
<evidence type="ECO:0000313" key="4">
    <source>
        <dbReference type="EMBL" id="KAB2330487.1"/>
    </source>
</evidence>
<dbReference type="SUPFAM" id="SSF46785">
    <property type="entry name" value="Winged helix' DNA-binding domain"/>
    <property type="match status" value="1"/>
</dbReference>
<feature type="domain" description="Transcriptional repressor PaaX-like C-terminal" evidence="2">
    <location>
        <begin position="173"/>
        <end position="265"/>
    </location>
</feature>
<evidence type="ECO:0000259" key="3">
    <source>
        <dbReference type="Pfam" id="PF20803"/>
    </source>
</evidence>
<dbReference type="Proteomes" id="UP000481030">
    <property type="component" value="Unassembled WGS sequence"/>
</dbReference>
<protein>
    <submittedName>
        <fullName evidence="4">Phenylacetic acid degradation operon negative regulatory protein PaaX</fullName>
    </submittedName>
</protein>
<organism evidence="4 5">
    <name type="scientific">Cytobacillus depressus</name>
    <dbReference type="NCBI Taxonomy" id="1602942"/>
    <lineage>
        <taxon>Bacteria</taxon>
        <taxon>Bacillati</taxon>
        <taxon>Bacillota</taxon>
        <taxon>Bacilli</taxon>
        <taxon>Bacillales</taxon>
        <taxon>Bacillaceae</taxon>
        <taxon>Cytobacillus</taxon>
    </lineage>
</organism>
<dbReference type="GO" id="GO:0006351">
    <property type="term" value="P:DNA-templated transcription"/>
    <property type="evidence" value="ECO:0007669"/>
    <property type="project" value="InterPro"/>
</dbReference>
<dbReference type="RefSeq" id="WP_151536586.1">
    <property type="nucleotide sequence ID" value="NZ_WBOS01000014.1"/>
</dbReference>
<dbReference type="Pfam" id="PF07848">
    <property type="entry name" value="PaaX"/>
    <property type="match status" value="1"/>
</dbReference>
<dbReference type="InterPro" id="IPR013225">
    <property type="entry name" value="PaaX_C"/>
</dbReference>
<dbReference type="Pfam" id="PF20803">
    <property type="entry name" value="PaaX_M"/>
    <property type="match status" value="1"/>
</dbReference>
<sequence length="292" mass="34182">MKPRSLMFTLYGEYIQHYGGEIWVGSLIQLMNQFGVSESSVRGAILRMVQSHLLQVRKIGNKSYYSVTPQGGRRVDDGVKRVYAAPSQTWDGEWRILMYSFPEEKRDLRNEIRKELNWTGFGMISNSTWVSPNPLEKQVLDMITTYKIEDYTMLFSSSTIVSHDDQSVIDKGWDLGKIADEYGIFIDKYSPKFDELREKALNNSLTDLECYIERTQIVHEYRKFLFQDPGFPRDLLPKNWPGMKARELFWNIHQLVSIPAVRFFESVFEPAPDKEIQPERHKAINPFQEVYV</sequence>
<dbReference type="Gene3D" id="3.30.70.2650">
    <property type="match status" value="1"/>
</dbReference>
<evidence type="ECO:0000259" key="2">
    <source>
        <dbReference type="Pfam" id="PF08223"/>
    </source>
</evidence>
<dbReference type="PANTHER" id="PTHR30319">
    <property type="entry name" value="PHENYLACETIC ACID REGULATOR-RELATED TRANSCRIPTIONAL REPRESSOR"/>
    <property type="match status" value="1"/>
</dbReference>
<dbReference type="InterPro" id="IPR048846">
    <property type="entry name" value="PaaX-like_central"/>
</dbReference>
<evidence type="ECO:0000313" key="5">
    <source>
        <dbReference type="Proteomes" id="UP000481030"/>
    </source>
</evidence>
<dbReference type="OrthoDB" id="2270427at2"/>
<gene>
    <name evidence="4" type="ORF">F7731_20150</name>
</gene>
<proteinExistence type="predicted"/>
<dbReference type="InterPro" id="IPR036390">
    <property type="entry name" value="WH_DNA-bd_sf"/>
</dbReference>
<accession>A0A6L3V2N7</accession>